<dbReference type="RefSeq" id="WP_116622365.1">
    <property type="nucleotide sequence ID" value="NZ_QURN01000002.1"/>
</dbReference>
<sequence>MSALSGIRAIFAASAILSASLLPAFAAEPVQLITPEEAKLPASDADGTSRNITRGPGIDTLAPSPIGVHGVFRFAVKFKPRNGVQIDPEQVRVTYLREPNVDLTARIKPFITAEGIEAPEVVAPAGEHVIVIEAVDREGRTGRGEVTLTVTAP</sequence>
<dbReference type="AlphaFoldDB" id="A0A371XIK9"/>
<name>A0A371XIK9_9HYPH</name>
<evidence type="ECO:0000313" key="4">
    <source>
        <dbReference type="Proteomes" id="UP000262379"/>
    </source>
</evidence>
<proteinExistence type="predicted"/>
<evidence type="ECO:0000256" key="2">
    <source>
        <dbReference type="SAM" id="SignalP"/>
    </source>
</evidence>
<reference evidence="4" key="1">
    <citation type="submission" date="2018-08" db="EMBL/GenBank/DDBJ databases">
        <authorList>
            <person name="Im W.T."/>
        </authorList>
    </citation>
    <scope>NUCLEOTIDE SEQUENCE [LARGE SCALE GENOMIC DNA]</scope>
    <source>
        <strain evidence="4">LA-28</strain>
    </source>
</reference>
<feature type="signal peptide" evidence="2">
    <location>
        <begin position="1"/>
        <end position="26"/>
    </location>
</feature>
<gene>
    <name evidence="3" type="ORF">DY251_02920</name>
</gene>
<organism evidence="3 4">
    <name type="scientific">Mesorhizobium denitrificans</name>
    <dbReference type="NCBI Taxonomy" id="2294114"/>
    <lineage>
        <taxon>Bacteria</taxon>
        <taxon>Pseudomonadati</taxon>
        <taxon>Pseudomonadota</taxon>
        <taxon>Alphaproteobacteria</taxon>
        <taxon>Hyphomicrobiales</taxon>
        <taxon>Phyllobacteriaceae</taxon>
        <taxon>Mesorhizobium</taxon>
    </lineage>
</organism>
<comment type="caution">
    <text evidence="3">The sequence shown here is derived from an EMBL/GenBank/DDBJ whole genome shotgun (WGS) entry which is preliminary data.</text>
</comment>
<evidence type="ECO:0000313" key="3">
    <source>
        <dbReference type="EMBL" id="RFC69066.1"/>
    </source>
</evidence>
<accession>A0A371XIK9</accession>
<dbReference type="Proteomes" id="UP000262379">
    <property type="component" value="Unassembled WGS sequence"/>
</dbReference>
<protein>
    <submittedName>
        <fullName evidence="3">Uncharacterized protein</fullName>
    </submittedName>
</protein>
<keyword evidence="4" id="KW-1185">Reference proteome</keyword>
<dbReference type="EMBL" id="QURN01000002">
    <property type="protein sequence ID" value="RFC69066.1"/>
    <property type="molecule type" value="Genomic_DNA"/>
</dbReference>
<feature type="region of interest" description="Disordered" evidence="1">
    <location>
        <begin position="39"/>
        <end position="58"/>
    </location>
</feature>
<feature type="chain" id="PRO_5016664374" evidence="2">
    <location>
        <begin position="27"/>
        <end position="153"/>
    </location>
</feature>
<evidence type="ECO:0000256" key="1">
    <source>
        <dbReference type="SAM" id="MobiDB-lite"/>
    </source>
</evidence>
<keyword evidence="2" id="KW-0732">Signal</keyword>